<gene>
    <name evidence="5 7" type="primary">tsf</name>
    <name evidence="7" type="ORF">COY09_00335</name>
</gene>
<evidence type="ECO:0000256" key="4">
    <source>
        <dbReference type="ARBA" id="ARBA00022917"/>
    </source>
</evidence>
<dbReference type="InterPro" id="IPR036402">
    <property type="entry name" value="EF-Ts_dimer_sf"/>
</dbReference>
<dbReference type="InterPro" id="IPR001816">
    <property type="entry name" value="Transl_elong_EFTs/EF1B"/>
</dbReference>
<keyword evidence="4 5" id="KW-0648">Protein biosynthesis</keyword>
<dbReference type="GO" id="GO:0003746">
    <property type="term" value="F:translation elongation factor activity"/>
    <property type="evidence" value="ECO:0007669"/>
    <property type="project" value="UniProtKB-UniRule"/>
</dbReference>
<reference evidence="8" key="1">
    <citation type="submission" date="2017-09" db="EMBL/GenBank/DDBJ databases">
        <title>Depth-based differentiation of microbial function through sediment-hosted aquifers and enrichment of novel symbionts in the deep terrestrial subsurface.</title>
        <authorList>
            <person name="Probst A.J."/>
            <person name="Ladd B."/>
            <person name="Jarett J.K."/>
            <person name="Geller-Mcgrath D.E."/>
            <person name="Sieber C.M.K."/>
            <person name="Emerson J.B."/>
            <person name="Anantharaman K."/>
            <person name="Thomas B.C."/>
            <person name="Malmstrom R."/>
            <person name="Stieglmeier M."/>
            <person name="Klingl A."/>
            <person name="Woyke T."/>
            <person name="Ryan C.M."/>
            <person name="Banfield J.F."/>
        </authorList>
    </citation>
    <scope>NUCLEOTIDE SEQUENCE [LARGE SCALE GENOMIC DNA]</scope>
</reference>
<proteinExistence type="inferred from homology"/>
<accession>A0A2M7UK51</accession>
<evidence type="ECO:0000256" key="3">
    <source>
        <dbReference type="ARBA" id="ARBA00022768"/>
    </source>
</evidence>
<dbReference type="CDD" id="cd14275">
    <property type="entry name" value="UBA_EF-Ts"/>
    <property type="match status" value="1"/>
</dbReference>
<dbReference type="PROSITE" id="PS01126">
    <property type="entry name" value="EF_TS_1"/>
    <property type="match status" value="1"/>
</dbReference>
<sequence>MINAIDVQKLRQKTGSSMMECKKALTEANGDEGKAIEILKKKGEKVAESKILSRETKSGLIDAYVHGNAKVGVLLELDCETDFVARNEEFKELSHLLCLQIAAMAPKYVGVDQVPQEMIEEDRRIFREQFASTNKPAQMIEQIVEGKIKKQNEEVCLLTQPFIKDQDKRVADVINQAIAKLGEKITVKHFVRYAI</sequence>
<evidence type="ECO:0000313" key="7">
    <source>
        <dbReference type="EMBL" id="PIZ71631.1"/>
    </source>
</evidence>
<dbReference type="Gene3D" id="3.30.479.20">
    <property type="entry name" value="Elongation factor Ts, dimerisation domain"/>
    <property type="match status" value="1"/>
</dbReference>
<dbReference type="InterPro" id="IPR014039">
    <property type="entry name" value="Transl_elong_EFTs/EF1B_dimer"/>
</dbReference>
<feature type="domain" description="Translation elongation factor EFTs/EF1B dimerisation" evidence="6">
    <location>
        <begin position="92"/>
        <end position="194"/>
    </location>
</feature>
<organism evidence="7 8">
    <name type="scientific">Candidatus Portnoybacteria bacterium CG_4_10_14_0_2_um_filter_39_11</name>
    <dbReference type="NCBI Taxonomy" id="1974797"/>
    <lineage>
        <taxon>Bacteria</taxon>
        <taxon>Candidatus Portnoyibacteriota</taxon>
    </lineage>
</organism>
<name>A0A2M7UK51_9BACT</name>
<dbReference type="Gene3D" id="1.10.286.20">
    <property type="match status" value="1"/>
</dbReference>
<dbReference type="InterPro" id="IPR018101">
    <property type="entry name" value="Transl_elong_Ts_CS"/>
</dbReference>
<dbReference type="SUPFAM" id="SSF46934">
    <property type="entry name" value="UBA-like"/>
    <property type="match status" value="1"/>
</dbReference>
<feature type="region of interest" description="Involved in Mg(2+) ion dislocation from EF-Tu" evidence="5">
    <location>
        <begin position="81"/>
        <end position="84"/>
    </location>
</feature>
<protein>
    <recommendedName>
        <fullName evidence="2 5">Elongation factor Ts</fullName>
        <shortName evidence="5">EF-Ts</shortName>
    </recommendedName>
</protein>
<dbReference type="Pfam" id="PF00889">
    <property type="entry name" value="EF_TS"/>
    <property type="match status" value="1"/>
</dbReference>
<dbReference type="Proteomes" id="UP000231071">
    <property type="component" value="Unassembled WGS sequence"/>
</dbReference>
<keyword evidence="3 5" id="KW-0251">Elongation factor</keyword>
<keyword evidence="5" id="KW-0963">Cytoplasm</keyword>
<dbReference type="HAMAP" id="MF_00050">
    <property type="entry name" value="EF_Ts"/>
    <property type="match status" value="1"/>
</dbReference>
<comment type="subcellular location">
    <subcellularLocation>
        <location evidence="5">Cytoplasm</location>
    </subcellularLocation>
</comment>
<evidence type="ECO:0000259" key="6">
    <source>
        <dbReference type="Pfam" id="PF00889"/>
    </source>
</evidence>
<dbReference type="Gene3D" id="1.10.8.10">
    <property type="entry name" value="DNA helicase RuvA subunit, C-terminal domain"/>
    <property type="match status" value="1"/>
</dbReference>
<comment type="caution">
    <text evidence="7">The sequence shown here is derived from an EMBL/GenBank/DDBJ whole genome shotgun (WGS) entry which is preliminary data.</text>
</comment>
<dbReference type="PANTHER" id="PTHR11741:SF0">
    <property type="entry name" value="ELONGATION FACTOR TS, MITOCHONDRIAL"/>
    <property type="match status" value="1"/>
</dbReference>
<evidence type="ECO:0000256" key="1">
    <source>
        <dbReference type="ARBA" id="ARBA00005532"/>
    </source>
</evidence>
<dbReference type="PANTHER" id="PTHR11741">
    <property type="entry name" value="ELONGATION FACTOR TS"/>
    <property type="match status" value="1"/>
</dbReference>
<evidence type="ECO:0000256" key="2">
    <source>
        <dbReference type="ARBA" id="ARBA00016956"/>
    </source>
</evidence>
<evidence type="ECO:0000256" key="5">
    <source>
        <dbReference type="HAMAP-Rule" id="MF_00050"/>
    </source>
</evidence>
<dbReference type="GO" id="GO:0005737">
    <property type="term" value="C:cytoplasm"/>
    <property type="evidence" value="ECO:0007669"/>
    <property type="project" value="UniProtKB-SubCell"/>
</dbReference>
<dbReference type="EMBL" id="PFOI01000007">
    <property type="protein sequence ID" value="PIZ71631.1"/>
    <property type="molecule type" value="Genomic_DNA"/>
</dbReference>
<evidence type="ECO:0000313" key="8">
    <source>
        <dbReference type="Proteomes" id="UP000231071"/>
    </source>
</evidence>
<dbReference type="SUPFAM" id="SSF54713">
    <property type="entry name" value="Elongation factor Ts (EF-Ts), dimerisation domain"/>
    <property type="match status" value="1"/>
</dbReference>
<dbReference type="FunFam" id="1.10.8.10:FF:000001">
    <property type="entry name" value="Elongation factor Ts"/>
    <property type="match status" value="1"/>
</dbReference>
<dbReference type="InterPro" id="IPR009060">
    <property type="entry name" value="UBA-like_sf"/>
</dbReference>
<comment type="function">
    <text evidence="5">Associates with the EF-Tu.GDP complex and induces the exchange of GDP to GTP. It remains bound to the aminoacyl-tRNA.EF-Tu.GTP complex up to the GTP hydrolysis stage on the ribosome.</text>
</comment>
<comment type="similarity">
    <text evidence="1 5">Belongs to the EF-Ts family.</text>
</comment>
<dbReference type="AlphaFoldDB" id="A0A2M7UK51"/>